<dbReference type="HOGENOM" id="CLU_018249_1_0_1"/>
<dbReference type="OrthoDB" id="5427350at2759"/>
<dbReference type="OMA" id="WILEYIF"/>
<proteinExistence type="predicted"/>
<organism evidence="1 2">
    <name type="scientific">Eutypa lata (strain UCR-EL1)</name>
    <name type="common">Grapevine dieback disease fungus</name>
    <name type="synonym">Eutypa armeniacae</name>
    <dbReference type="NCBI Taxonomy" id="1287681"/>
    <lineage>
        <taxon>Eukaryota</taxon>
        <taxon>Fungi</taxon>
        <taxon>Dikarya</taxon>
        <taxon>Ascomycota</taxon>
        <taxon>Pezizomycotina</taxon>
        <taxon>Sordariomycetes</taxon>
        <taxon>Xylariomycetidae</taxon>
        <taxon>Xylariales</taxon>
        <taxon>Diatrypaceae</taxon>
        <taxon>Eutypa</taxon>
    </lineage>
</organism>
<name>M7SZN5_EUTLA</name>
<reference evidence="2" key="1">
    <citation type="journal article" date="2013" name="Genome Announc.">
        <title>Draft genome sequence of the grapevine dieback fungus Eutypa lata UCR-EL1.</title>
        <authorList>
            <person name="Blanco-Ulate B."/>
            <person name="Rolshausen P.E."/>
            <person name="Cantu D."/>
        </authorList>
    </citation>
    <scope>NUCLEOTIDE SEQUENCE [LARGE SCALE GENOMIC DNA]</scope>
    <source>
        <strain evidence="2">UCR-EL1</strain>
    </source>
</reference>
<protein>
    <submittedName>
        <fullName evidence="1">Putative secreted protein</fullName>
    </submittedName>
</protein>
<dbReference type="AlphaFoldDB" id="M7SZN5"/>
<accession>M7SZN5</accession>
<dbReference type="Pfam" id="PF14269">
    <property type="entry name" value="Arylsulfotran_2"/>
    <property type="match status" value="1"/>
</dbReference>
<dbReference type="SUPFAM" id="SSF50998">
    <property type="entry name" value="Quinoprotein alcohol dehydrogenase-like"/>
    <property type="match status" value="1"/>
</dbReference>
<dbReference type="Proteomes" id="UP000012174">
    <property type="component" value="Unassembled WGS sequence"/>
</dbReference>
<dbReference type="InterPro" id="IPR053143">
    <property type="entry name" value="Arylsulfate_ST"/>
</dbReference>
<dbReference type="EMBL" id="KB706015">
    <property type="protein sequence ID" value="EMR69782.1"/>
    <property type="molecule type" value="Genomic_DNA"/>
</dbReference>
<dbReference type="PANTHER" id="PTHR35340:SF9">
    <property type="entry name" value="ASST-DOMAIN-CONTAINING PROTEIN"/>
    <property type="match status" value="1"/>
</dbReference>
<dbReference type="InterPro" id="IPR011047">
    <property type="entry name" value="Quinoprotein_ADH-like_sf"/>
</dbReference>
<dbReference type="STRING" id="1287681.M7SZN5"/>
<dbReference type="eggNOG" id="ENOG502QTSQ">
    <property type="taxonomic scope" value="Eukaryota"/>
</dbReference>
<dbReference type="PANTHER" id="PTHR35340">
    <property type="entry name" value="PQQ ENZYME REPEAT PROTEIN-RELATED"/>
    <property type="match status" value="1"/>
</dbReference>
<evidence type="ECO:0000313" key="1">
    <source>
        <dbReference type="EMBL" id="EMR69782.1"/>
    </source>
</evidence>
<sequence length="522" mass="57164">MTLILHNLYGGGSAGRADRTYKSRPDLAPPRLNVTVPASSEIEKGYLFVAPYGLPFGDRTPAQPGPYILTNDGDLVWSGFGYFAPWTANFQAATLNGQDVLVAYEGAMNPLRGHGHGHHKILDRSYGNLREVRSGGHLLSDVHEFEIVDGKTALVGCYSPREIDLRPFGGDGEQTWILEYIFQEIDIETGDVLFEWHSLEHISPSESVLPLGSIAGSGHNSSSAWDYVHVNSVQKGEDGHYLLSGRHASTLYKVDGKDGSILWRLGGLKSNFTLDTEEAAFAWQHHARYIPGETSAISLFDNSAGTGSTGKIIQLDLHNGSASLRQVFEPPHHIFAVSQGSVQILPNGNVLVNWGSAGQVTEYSANGTLIFHAFLDSGTRQLGTQNYRAFRGNWTGYSSETPAVVAEQDRDGSTNVWVSWNGDTRTAYWRFKWNRLPVSGNSLDAVGSLKVSRGGFETMATLPEGGQYKDISLEAVDENGNVLTRIEAIRVNQKLDFSQDVSGQHSPGGFKDNNINNHWMDL</sequence>
<dbReference type="InterPro" id="IPR039535">
    <property type="entry name" value="ASST-like"/>
</dbReference>
<keyword evidence="2" id="KW-1185">Reference proteome</keyword>
<gene>
    <name evidence="1" type="ORF">UCREL1_3192</name>
</gene>
<dbReference type="KEGG" id="ela:UCREL1_3192"/>
<evidence type="ECO:0000313" key="2">
    <source>
        <dbReference type="Proteomes" id="UP000012174"/>
    </source>
</evidence>